<evidence type="ECO:0000313" key="2">
    <source>
        <dbReference type="Proteomes" id="UP000451565"/>
    </source>
</evidence>
<dbReference type="RefSeq" id="WP_153235450.1">
    <property type="nucleotide sequence ID" value="NZ_WINI01000007.1"/>
</dbReference>
<protein>
    <submittedName>
        <fullName evidence="1">Uncharacterized protein</fullName>
    </submittedName>
</protein>
<organism evidence="1 2">
    <name type="scientific">Glaciimonas soli</name>
    <dbReference type="NCBI Taxonomy" id="2590999"/>
    <lineage>
        <taxon>Bacteria</taxon>
        <taxon>Pseudomonadati</taxon>
        <taxon>Pseudomonadota</taxon>
        <taxon>Betaproteobacteria</taxon>
        <taxon>Burkholderiales</taxon>
        <taxon>Oxalobacteraceae</taxon>
        <taxon>Glaciimonas</taxon>
    </lineage>
</organism>
<comment type="caution">
    <text evidence="1">The sequence shown here is derived from an EMBL/GenBank/DDBJ whole genome shotgun (WGS) entry which is preliminary data.</text>
</comment>
<sequence length="100" mass="11008">MQATQSLQELRSALSSLRHGQIAIAGICQLWRSHLVQLTTLPPRYAEVAEDILGRLEAGSLFTEESCSFSQKDLLDNLDIWLDKAELQLKTIAVAATPAT</sequence>
<reference evidence="1 2" key="1">
    <citation type="submission" date="2019-10" db="EMBL/GenBank/DDBJ databases">
        <title>Glaciimonas soli sp. nov., a psychrophilic bacterium isolated from the forest soil of a high elevation mountain in Taiwan.</title>
        <authorList>
            <person name="Wang L.-T."/>
            <person name="Shieh W.Y."/>
        </authorList>
    </citation>
    <scope>NUCLEOTIDE SEQUENCE [LARGE SCALE GENOMIC DNA]</scope>
    <source>
        <strain evidence="1 2">GS1</strain>
    </source>
</reference>
<name>A0A843YV45_9BURK</name>
<accession>A0A843YV45</accession>
<keyword evidence="2" id="KW-1185">Reference proteome</keyword>
<dbReference type="OrthoDB" id="8966078at2"/>
<gene>
    <name evidence="1" type="ORF">GEV47_14400</name>
</gene>
<dbReference type="Proteomes" id="UP000451565">
    <property type="component" value="Unassembled WGS sequence"/>
</dbReference>
<dbReference type="AlphaFoldDB" id="A0A843YV45"/>
<evidence type="ECO:0000313" key="1">
    <source>
        <dbReference type="EMBL" id="MQR01867.1"/>
    </source>
</evidence>
<dbReference type="EMBL" id="WINI01000007">
    <property type="protein sequence ID" value="MQR01867.1"/>
    <property type="molecule type" value="Genomic_DNA"/>
</dbReference>
<proteinExistence type="predicted"/>